<dbReference type="OrthoDB" id="4829822at2759"/>
<keyword evidence="4" id="KW-1185">Reference proteome</keyword>
<sequence length="170" mass="17855">MKTSSLLLSGLFSTLGLGATLQQREPAANSAADVIAYAPFTAGGRTQYCGDTAVTTVTTSANSPLAADCGVLGNHFHPINGYFTLEIPASDDGNKWHPVARVGTCTFAIRVETGAEAVKIDVGSNDISFQTISSMILAKDGKLGAEGGVWCFAKGQHKDLYWGLVKLEEN</sequence>
<dbReference type="EMBL" id="JAGSXJ010000030">
    <property type="protein sequence ID" value="KAH6670312.1"/>
    <property type="molecule type" value="Genomic_DNA"/>
</dbReference>
<dbReference type="InterPro" id="IPR029226">
    <property type="entry name" value="Ecp2-like"/>
</dbReference>
<accession>A0A9P9A639</accession>
<feature type="chain" id="PRO_5040242775" description="Ecp2 effector protein-like domain-containing protein" evidence="1">
    <location>
        <begin position="19"/>
        <end position="170"/>
    </location>
</feature>
<evidence type="ECO:0000313" key="4">
    <source>
        <dbReference type="Proteomes" id="UP000770015"/>
    </source>
</evidence>
<reference evidence="3" key="1">
    <citation type="journal article" date="2021" name="Nat. Commun.">
        <title>Genetic determinants of endophytism in the Arabidopsis root mycobiome.</title>
        <authorList>
            <person name="Mesny F."/>
            <person name="Miyauchi S."/>
            <person name="Thiergart T."/>
            <person name="Pickel B."/>
            <person name="Atanasova L."/>
            <person name="Karlsson M."/>
            <person name="Huettel B."/>
            <person name="Barry K.W."/>
            <person name="Haridas S."/>
            <person name="Chen C."/>
            <person name="Bauer D."/>
            <person name="Andreopoulos W."/>
            <person name="Pangilinan J."/>
            <person name="LaButti K."/>
            <person name="Riley R."/>
            <person name="Lipzen A."/>
            <person name="Clum A."/>
            <person name="Drula E."/>
            <person name="Henrissat B."/>
            <person name="Kohler A."/>
            <person name="Grigoriev I.V."/>
            <person name="Martin F.M."/>
            <person name="Hacquard S."/>
        </authorList>
    </citation>
    <scope>NUCLEOTIDE SEQUENCE</scope>
    <source>
        <strain evidence="3">MPI-SDFR-AT-0117</strain>
    </source>
</reference>
<organism evidence="3 4">
    <name type="scientific">Plectosphaerella plurivora</name>
    <dbReference type="NCBI Taxonomy" id="936078"/>
    <lineage>
        <taxon>Eukaryota</taxon>
        <taxon>Fungi</taxon>
        <taxon>Dikarya</taxon>
        <taxon>Ascomycota</taxon>
        <taxon>Pezizomycotina</taxon>
        <taxon>Sordariomycetes</taxon>
        <taxon>Hypocreomycetidae</taxon>
        <taxon>Glomerellales</taxon>
        <taxon>Plectosphaerellaceae</taxon>
        <taxon>Plectosphaerella</taxon>
    </lineage>
</organism>
<evidence type="ECO:0000313" key="3">
    <source>
        <dbReference type="EMBL" id="KAH6670312.1"/>
    </source>
</evidence>
<feature type="signal peptide" evidence="1">
    <location>
        <begin position="1"/>
        <end position="18"/>
    </location>
</feature>
<proteinExistence type="predicted"/>
<dbReference type="Pfam" id="PF14856">
    <property type="entry name" value="Hce2"/>
    <property type="match status" value="1"/>
</dbReference>
<gene>
    <name evidence="3" type="ORF">F5X68DRAFT_265056</name>
</gene>
<dbReference type="Proteomes" id="UP000770015">
    <property type="component" value="Unassembled WGS sequence"/>
</dbReference>
<evidence type="ECO:0000256" key="1">
    <source>
        <dbReference type="SAM" id="SignalP"/>
    </source>
</evidence>
<evidence type="ECO:0000259" key="2">
    <source>
        <dbReference type="Pfam" id="PF14856"/>
    </source>
</evidence>
<dbReference type="AlphaFoldDB" id="A0A9P9A639"/>
<name>A0A9P9A639_9PEZI</name>
<comment type="caution">
    <text evidence="3">The sequence shown here is derived from an EMBL/GenBank/DDBJ whole genome shotgun (WGS) entry which is preliminary data.</text>
</comment>
<feature type="domain" description="Ecp2 effector protein-like" evidence="2">
    <location>
        <begin position="48"/>
        <end position="151"/>
    </location>
</feature>
<protein>
    <recommendedName>
        <fullName evidence="2">Ecp2 effector protein-like domain-containing protein</fullName>
    </recommendedName>
</protein>
<keyword evidence="1" id="KW-0732">Signal</keyword>